<dbReference type="HOGENOM" id="CLU_105472_0_0_1"/>
<accession>H3ASC1</accession>
<dbReference type="InParanoid" id="H3ASC1"/>
<sequence length="242" mass="27247">MKLRVGIFAAGFLGALGVLLFLLAFGTDYWLLATEKCLMPPSDSASDPKDENTSNAVRMGAIFHHEGFFWRCWFNEGLTEDSLLKFWFTNQPSSKYCMHAYLLPFPLTVDASNSTVKETAIIFRGFWSVFMLLGVVTIVVAGFLIICAAPFGNYRLYKAGGGLFITAGIFFTLVVVMYVIWVQMLADLENHIQMQRAKTCSSFTVYVRYGWSFILAPIGIFFSLFAGMIFLLVGRTIQLHRK</sequence>
<evidence type="ECO:0000313" key="12">
    <source>
        <dbReference type="Ensembl" id="ENSLACP00000012542.1"/>
    </source>
</evidence>
<keyword evidence="5" id="KW-0517">Myogenesis</keyword>
<keyword evidence="10" id="KW-0325">Glycoprotein</keyword>
<dbReference type="EMBL" id="AFYH01107367">
    <property type="status" value="NOT_ANNOTATED_CDS"/>
    <property type="molecule type" value="Genomic_DNA"/>
</dbReference>
<dbReference type="Proteomes" id="UP000008672">
    <property type="component" value="Unassembled WGS sequence"/>
</dbReference>
<dbReference type="GeneID" id="102365415"/>
<name>H3ASC1_LATCH</name>
<dbReference type="FunCoup" id="H3ASC1">
    <property type="interactions" value="29"/>
</dbReference>
<evidence type="ECO:0000256" key="8">
    <source>
        <dbReference type="ARBA" id="ARBA00022989"/>
    </source>
</evidence>
<keyword evidence="8 11" id="KW-1133">Transmembrane helix</keyword>
<dbReference type="STRING" id="7897.ENSLACP00000012542"/>
<evidence type="ECO:0000256" key="11">
    <source>
        <dbReference type="SAM" id="Phobius"/>
    </source>
</evidence>
<dbReference type="CTD" id="503742"/>
<keyword evidence="6 11" id="KW-0812">Transmembrane</keyword>
<reference evidence="12" key="3">
    <citation type="submission" date="2025-09" db="UniProtKB">
        <authorList>
            <consortium name="Ensembl"/>
        </authorList>
    </citation>
    <scope>IDENTIFICATION</scope>
</reference>
<dbReference type="EMBL" id="AFYH01107368">
    <property type="status" value="NOT_ANNOTATED_CDS"/>
    <property type="molecule type" value="Genomic_DNA"/>
</dbReference>
<dbReference type="eggNOG" id="ENOG502QVS4">
    <property type="taxonomic scope" value="Eukaryota"/>
</dbReference>
<evidence type="ECO:0000256" key="9">
    <source>
        <dbReference type="ARBA" id="ARBA00023136"/>
    </source>
</evidence>
<dbReference type="AlphaFoldDB" id="H3ASC1"/>
<evidence type="ECO:0000256" key="3">
    <source>
        <dbReference type="ARBA" id="ARBA00014600"/>
    </source>
</evidence>
<evidence type="ECO:0000256" key="2">
    <source>
        <dbReference type="ARBA" id="ARBA00006418"/>
    </source>
</evidence>
<evidence type="ECO:0000256" key="5">
    <source>
        <dbReference type="ARBA" id="ARBA00022541"/>
    </source>
</evidence>
<evidence type="ECO:0000256" key="4">
    <source>
        <dbReference type="ARBA" id="ARBA00022475"/>
    </source>
</evidence>
<evidence type="ECO:0000313" key="13">
    <source>
        <dbReference type="Proteomes" id="UP000008672"/>
    </source>
</evidence>
<evidence type="ECO:0000256" key="7">
    <source>
        <dbReference type="ARBA" id="ARBA00022729"/>
    </source>
</evidence>
<dbReference type="GO" id="GO:0005886">
    <property type="term" value="C:plasma membrane"/>
    <property type="evidence" value="ECO:0007669"/>
    <property type="project" value="UniProtKB-SubCell"/>
</dbReference>
<dbReference type="PANTHER" id="PTHR32012:SF0">
    <property type="entry name" value="TRANSMEMBRANE PROTEIN 182"/>
    <property type="match status" value="1"/>
</dbReference>
<keyword evidence="4" id="KW-1003">Cell membrane</keyword>
<gene>
    <name evidence="12" type="primary">TMEM182</name>
</gene>
<dbReference type="GO" id="GO:0007517">
    <property type="term" value="P:muscle organ development"/>
    <property type="evidence" value="ECO:0007669"/>
    <property type="project" value="UniProtKB-KW"/>
</dbReference>
<reference evidence="13" key="1">
    <citation type="submission" date="2011-08" db="EMBL/GenBank/DDBJ databases">
        <title>The draft genome of Latimeria chalumnae.</title>
        <authorList>
            <person name="Di Palma F."/>
            <person name="Alfoldi J."/>
            <person name="Johnson J."/>
            <person name="Berlin A."/>
            <person name="Gnerre S."/>
            <person name="Jaffe D."/>
            <person name="MacCallum I."/>
            <person name="Young S."/>
            <person name="Walker B.J."/>
            <person name="Lander E."/>
            <person name="Lindblad-Toh K."/>
        </authorList>
    </citation>
    <scope>NUCLEOTIDE SEQUENCE [LARGE SCALE GENOMIC DNA]</scope>
    <source>
        <strain evidence="13">Wild caught</strain>
    </source>
</reference>
<dbReference type="InterPro" id="IPR026763">
    <property type="entry name" value="TMEM182"/>
</dbReference>
<reference evidence="12" key="2">
    <citation type="submission" date="2025-08" db="UniProtKB">
        <authorList>
            <consortium name="Ensembl"/>
        </authorList>
    </citation>
    <scope>IDENTIFICATION</scope>
</reference>
<dbReference type="Pfam" id="PF13903">
    <property type="entry name" value="Claudin_2"/>
    <property type="match status" value="1"/>
</dbReference>
<dbReference type="KEGG" id="lcm:102365415"/>
<comment type="subcellular location">
    <subcellularLocation>
        <location evidence="1">Cell membrane</location>
        <topology evidence="1">Multi-pass membrane protein</topology>
    </subcellularLocation>
</comment>
<organism evidence="12 13">
    <name type="scientific">Latimeria chalumnae</name>
    <name type="common">Coelacanth</name>
    <dbReference type="NCBI Taxonomy" id="7897"/>
    <lineage>
        <taxon>Eukaryota</taxon>
        <taxon>Metazoa</taxon>
        <taxon>Chordata</taxon>
        <taxon>Craniata</taxon>
        <taxon>Vertebrata</taxon>
        <taxon>Euteleostomi</taxon>
        <taxon>Coelacanthiformes</taxon>
        <taxon>Coelacanthidae</taxon>
        <taxon>Latimeria</taxon>
    </lineage>
</organism>
<evidence type="ECO:0000256" key="1">
    <source>
        <dbReference type="ARBA" id="ARBA00004651"/>
    </source>
</evidence>
<dbReference type="OMA" id="RYGWSFI"/>
<comment type="similarity">
    <text evidence="2">Belongs to the TMEM182 family.</text>
</comment>
<dbReference type="OrthoDB" id="9942154at2759"/>
<keyword evidence="7" id="KW-0732">Signal</keyword>
<dbReference type="Bgee" id="ENSLACG00000011051">
    <property type="expression patterns" value="Expressed in muscle tissue and 6 other cell types or tissues"/>
</dbReference>
<evidence type="ECO:0000256" key="10">
    <source>
        <dbReference type="ARBA" id="ARBA00023180"/>
    </source>
</evidence>
<dbReference type="GeneTree" id="ENSGT00390000017581"/>
<dbReference type="Ensembl" id="ENSLACT00000012636.1">
    <property type="protein sequence ID" value="ENSLACP00000012542.1"/>
    <property type="gene ID" value="ENSLACG00000011051.1"/>
</dbReference>
<feature type="transmembrane region" description="Helical" evidence="11">
    <location>
        <begin position="126"/>
        <end position="149"/>
    </location>
</feature>
<keyword evidence="9 11" id="KW-0472">Membrane</keyword>
<protein>
    <recommendedName>
        <fullName evidence="3">Transmembrane protein 182</fullName>
    </recommendedName>
</protein>
<proteinExistence type="inferred from homology"/>
<keyword evidence="13" id="KW-1185">Reference proteome</keyword>
<dbReference type="EMBL" id="AFYH01107369">
    <property type="status" value="NOT_ANNOTATED_CDS"/>
    <property type="molecule type" value="Genomic_DNA"/>
</dbReference>
<dbReference type="Gene3D" id="1.20.140.150">
    <property type="match status" value="1"/>
</dbReference>
<dbReference type="EMBL" id="AFYH01107366">
    <property type="status" value="NOT_ANNOTATED_CDS"/>
    <property type="molecule type" value="Genomic_DNA"/>
</dbReference>
<evidence type="ECO:0000256" key="6">
    <source>
        <dbReference type="ARBA" id="ARBA00022692"/>
    </source>
</evidence>
<dbReference type="InterPro" id="IPR004031">
    <property type="entry name" value="PMP22/EMP/MP20/Claudin"/>
</dbReference>
<dbReference type="EMBL" id="AFYH01107365">
    <property type="status" value="NOT_ANNOTATED_CDS"/>
    <property type="molecule type" value="Genomic_DNA"/>
</dbReference>
<dbReference type="EMBL" id="AFYH01107364">
    <property type="status" value="NOT_ANNOTATED_CDS"/>
    <property type="molecule type" value="Genomic_DNA"/>
</dbReference>
<feature type="transmembrane region" description="Helical" evidence="11">
    <location>
        <begin position="211"/>
        <end position="233"/>
    </location>
</feature>
<dbReference type="PANTHER" id="PTHR32012">
    <property type="entry name" value="TRANSMEMBRANE PROTEIN 182-RELATED"/>
    <property type="match status" value="1"/>
</dbReference>
<feature type="transmembrane region" description="Helical" evidence="11">
    <location>
        <begin position="161"/>
        <end position="181"/>
    </location>
</feature>